<sequence length="545" mass="60024">MTQRDSLTYDVVVVGAGPAGLGCAIRLKQLSQSRGQELSVCVLEKGAEVGAHILSGAVMEPRALSELFPDWKQRGAPLITAVTEDQFLLLSERRACRLPTPPQLHNTGNYIVSLGEVCKWLSLQAEAMGVEIYPGFAATDLLLGAEGEVQGVLTGDVGRLKNGQPSPRFQPGMELRARQTVIAEGCRGSLARRLNERFSLSAGAQPQTYGLGLKEIWEVDSPLYRPGQVTHTVGWPLDSRTYGGSWIYHLDDRRVSVGFVVGLDYSNPYLDPFEEFQRFKTHPALRALFQGGRRVAYGARALNEGGWQSIPRLSFPGGILIGDSAGFLNVGKIKGSHTALKSGMIAAESLYEHLNDTPQLSECTLFEPALRTSWVGQELKAVRNLRPGFRWGLIPGLIHAALDTWIWRGRAPWTLSHAHADHQTLRAASACTPITYPKPDGKLTFDRPSSVFLAQTTHEETQPDHLILADPKKALTINWEIYRSPETRYCPAGVYEIVNSNTPERHLQINAANCIHCKTCDIKDPQQNIRWVPPEGGSGPQYPNL</sequence>
<keyword evidence="6 15" id="KW-0479">Metal-binding</keyword>
<evidence type="ECO:0000256" key="8">
    <source>
        <dbReference type="ARBA" id="ARBA00022946"/>
    </source>
</evidence>
<keyword evidence="9 15" id="KW-0249">Electron transport</keyword>
<dbReference type="PATRIC" id="fig|1789004.3.peg.474"/>
<name>A0A149W0D8_9PROT</name>
<dbReference type="STRING" id="1789004.FEMY_04750"/>
<evidence type="ECO:0000256" key="3">
    <source>
        <dbReference type="ARBA" id="ARBA00004370"/>
    </source>
</evidence>
<keyword evidence="11 15" id="KW-0408">Iron</keyword>
<dbReference type="GO" id="GO:0051539">
    <property type="term" value="F:4 iron, 4 sulfur cluster binding"/>
    <property type="evidence" value="ECO:0007669"/>
    <property type="project" value="UniProtKB-UniRule"/>
</dbReference>
<dbReference type="InterPro" id="IPR040156">
    <property type="entry name" value="ETF-QO"/>
</dbReference>
<comment type="cofactor">
    <cofactor evidence="1 15">
        <name>FAD</name>
        <dbReference type="ChEBI" id="CHEBI:57692"/>
    </cofactor>
</comment>
<dbReference type="Gene3D" id="3.30.9.90">
    <property type="match status" value="1"/>
</dbReference>
<dbReference type="GO" id="GO:0046872">
    <property type="term" value="F:metal ion binding"/>
    <property type="evidence" value="ECO:0007669"/>
    <property type="project" value="UniProtKB-KW"/>
</dbReference>
<evidence type="ECO:0000259" key="16">
    <source>
        <dbReference type="PROSITE" id="PS51379"/>
    </source>
</evidence>
<dbReference type="FunFam" id="3.30.70.20:FF:000015">
    <property type="entry name" value="Electron transfer flavoprotein-ubiquinone oxidoreductase"/>
    <property type="match status" value="1"/>
</dbReference>
<evidence type="ECO:0000313" key="18">
    <source>
        <dbReference type="Proteomes" id="UP000075653"/>
    </source>
</evidence>
<dbReference type="SUPFAM" id="SSF54373">
    <property type="entry name" value="FAD-linked reductases, C-terminal domain"/>
    <property type="match status" value="1"/>
</dbReference>
<dbReference type="SUPFAM" id="SSF54862">
    <property type="entry name" value="4Fe-4S ferredoxins"/>
    <property type="match status" value="1"/>
</dbReference>
<keyword evidence="4 15" id="KW-0813">Transport</keyword>
<evidence type="ECO:0000256" key="15">
    <source>
        <dbReference type="RuleBase" id="RU366068"/>
    </source>
</evidence>
<comment type="function">
    <text evidence="2 15">Accepts electrons from ETF and reduces ubiquinone.</text>
</comment>
<dbReference type="InterPro" id="IPR036188">
    <property type="entry name" value="FAD/NAD-bd_sf"/>
</dbReference>
<dbReference type="Proteomes" id="UP000075653">
    <property type="component" value="Unassembled WGS sequence"/>
</dbReference>
<evidence type="ECO:0000256" key="11">
    <source>
        <dbReference type="ARBA" id="ARBA00023004"/>
    </source>
</evidence>
<evidence type="ECO:0000256" key="4">
    <source>
        <dbReference type="ARBA" id="ARBA00022448"/>
    </source>
</evidence>
<dbReference type="SUPFAM" id="SSF51905">
    <property type="entry name" value="FAD/NAD(P)-binding domain"/>
    <property type="match status" value="1"/>
</dbReference>
<evidence type="ECO:0000256" key="2">
    <source>
        <dbReference type="ARBA" id="ARBA00002819"/>
    </source>
</evidence>
<dbReference type="InterPro" id="IPR007859">
    <property type="entry name" value="ETF-QO/FixX_C"/>
</dbReference>
<dbReference type="EMBL" id="LRRD01000007">
    <property type="protein sequence ID" value="KXW58953.1"/>
    <property type="molecule type" value="Genomic_DNA"/>
</dbReference>
<gene>
    <name evidence="17" type="ORF">FEMY_04750</name>
</gene>
<evidence type="ECO:0000256" key="6">
    <source>
        <dbReference type="ARBA" id="ARBA00022723"/>
    </source>
</evidence>
<dbReference type="PANTHER" id="PTHR10617">
    <property type="entry name" value="ELECTRON TRANSFER FLAVOPROTEIN-UBIQUINONE OXIDOREDUCTASE"/>
    <property type="match status" value="1"/>
</dbReference>
<evidence type="ECO:0000256" key="10">
    <source>
        <dbReference type="ARBA" id="ARBA00023002"/>
    </source>
</evidence>
<evidence type="ECO:0000256" key="5">
    <source>
        <dbReference type="ARBA" id="ARBA00022630"/>
    </source>
</evidence>
<evidence type="ECO:0000256" key="7">
    <source>
        <dbReference type="ARBA" id="ARBA00022827"/>
    </source>
</evidence>
<comment type="cofactor">
    <cofactor evidence="15">
        <name>[4Fe-4S] cluster</name>
        <dbReference type="ChEBI" id="CHEBI:49883"/>
    </cofactor>
    <text evidence="15">Binds 1 [4Fe-4S] cluster.</text>
</comment>
<comment type="caution">
    <text evidence="17">The sequence shown here is derived from an EMBL/GenBank/DDBJ whole genome shotgun (WGS) entry which is preliminary data.</text>
</comment>
<dbReference type="PROSITE" id="PS51257">
    <property type="entry name" value="PROKAR_LIPOPROTEIN"/>
    <property type="match status" value="1"/>
</dbReference>
<keyword evidence="14" id="KW-0472">Membrane</keyword>
<dbReference type="PANTHER" id="PTHR10617:SF107">
    <property type="entry name" value="ELECTRON TRANSFER FLAVOPROTEIN-UBIQUINONE OXIDOREDUCTASE, MITOCHONDRIAL"/>
    <property type="match status" value="1"/>
</dbReference>
<evidence type="ECO:0000256" key="9">
    <source>
        <dbReference type="ARBA" id="ARBA00022982"/>
    </source>
</evidence>
<keyword evidence="10 15" id="KW-0560">Oxidoreductase</keyword>
<dbReference type="GO" id="GO:0016020">
    <property type="term" value="C:membrane"/>
    <property type="evidence" value="ECO:0007669"/>
    <property type="project" value="UniProtKB-SubCell"/>
</dbReference>
<dbReference type="Pfam" id="PF13450">
    <property type="entry name" value="NAD_binding_8"/>
    <property type="match status" value="1"/>
</dbReference>
<protein>
    <recommendedName>
        <fullName evidence="15">Electron transfer flavoprotein-ubiquinone oxidoreductase</fullName>
        <shortName evidence="15">ETF-QO</shortName>
        <ecNumber evidence="15">1.5.5.1</ecNumber>
    </recommendedName>
</protein>
<comment type="subcellular location">
    <subcellularLocation>
        <location evidence="3">Membrane</location>
    </subcellularLocation>
</comment>
<feature type="domain" description="4Fe-4S ferredoxin-type" evidence="16">
    <location>
        <begin position="505"/>
        <end position="534"/>
    </location>
</feature>
<proteinExistence type="predicted"/>
<organism evidence="17 18">
    <name type="scientific">Ferrovum myxofaciens</name>
    <dbReference type="NCBI Taxonomy" id="416213"/>
    <lineage>
        <taxon>Bacteria</taxon>
        <taxon>Pseudomonadati</taxon>
        <taxon>Pseudomonadota</taxon>
        <taxon>Betaproteobacteria</taxon>
        <taxon>Ferrovales</taxon>
        <taxon>Ferrovaceae</taxon>
        <taxon>Ferrovum</taxon>
    </lineage>
</organism>
<dbReference type="InterPro" id="IPR049398">
    <property type="entry name" value="ETF-QO/FixC_UQ-bd"/>
</dbReference>
<dbReference type="Pfam" id="PF21162">
    <property type="entry name" value="ETFQO_UQ-bd"/>
    <property type="match status" value="1"/>
</dbReference>
<keyword evidence="7 15" id="KW-0274">FAD</keyword>
<keyword evidence="13 15" id="KW-0830">Ubiquinone</keyword>
<dbReference type="Gene3D" id="3.50.50.60">
    <property type="entry name" value="FAD/NAD(P)-binding domain"/>
    <property type="match status" value="1"/>
</dbReference>
<keyword evidence="5 15" id="KW-0285">Flavoprotein</keyword>
<keyword evidence="8" id="KW-0809">Transit peptide</keyword>
<dbReference type="GO" id="GO:0004174">
    <property type="term" value="F:electron-transferring-flavoprotein dehydrogenase activity"/>
    <property type="evidence" value="ECO:0007669"/>
    <property type="project" value="UniProtKB-UniRule"/>
</dbReference>
<comment type="catalytic activity">
    <reaction evidence="15">
        <text>a ubiquinone + reduced [electron-transfer flavoprotein] = a ubiquinol + oxidized [electron-transfer flavoprotein] + H(+)</text>
        <dbReference type="Rhea" id="RHEA:24052"/>
        <dbReference type="Rhea" id="RHEA-COMP:9565"/>
        <dbReference type="Rhea" id="RHEA-COMP:9566"/>
        <dbReference type="Rhea" id="RHEA-COMP:10685"/>
        <dbReference type="Rhea" id="RHEA-COMP:10686"/>
        <dbReference type="ChEBI" id="CHEBI:15378"/>
        <dbReference type="ChEBI" id="CHEBI:16389"/>
        <dbReference type="ChEBI" id="CHEBI:17976"/>
        <dbReference type="ChEBI" id="CHEBI:57692"/>
        <dbReference type="ChEBI" id="CHEBI:58307"/>
        <dbReference type="EC" id="1.5.5.1"/>
    </reaction>
</comment>
<reference evidence="17 18" key="1">
    <citation type="submission" date="2016-01" db="EMBL/GenBank/DDBJ databases">
        <title>Genome sequence of the acidophilic iron oxidising Ferrovum strain Z-31.</title>
        <authorList>
            <person name="Poehlein A."/>
            <person name="Ullrich S.R."/>
            <person name="Schloemann M."/>
            <person name="Muehling M."/>
            <person name="Daniel R."/>
        </authorList>
    </citation>
    <scope>NUCLEOTIDE SEQUENCE [LARGE SCALE GENOMIC DNA]</scope>
    <source>
        <strain evidence="17 18">Z-31</strain>
    </source>
</reference>
<dbReference type="AlphaFoldDB" id="A0A149W0D8"/>
<evidence type="ECO:0000256" key="12">
    <source>
        <dbReference type="ARBA" id="ARBA00023014"/>
    </source>
</evidence>
<accession>A0A149W0D8</accession>
<keyword evidence="12 15" id="KW-0411">Iron-sulfur</keyword>
<keyword evidence="18" id="KW-1185">Reference proteome</keyword>
<dbReference type="PROSITE" id="PS51379">
    <property type="entry name" value="4FE4S_FER_2"/>
    <property type="match status" value="1"/>
</dbReference>
<dbReference type="RefSeq" id="WP_062187483.1">
    <property type="nucleotide sequence ID" value="NZ_CP149478.1"/>
</dbReference>
<dbReference type="InterPro" id="IPR017896">
    <property type="entry name" value="4Fe4S_Fe-S-bd"/>
</dbReference>
<dbReference type="Gene3D" id="3.30.70.20">
    <property type="match status" value="1"/>
</dbReference>
<evidence type="ECO:0000313" key="17">
    <source>
        <dbReference type="EMBL" id="KXW58953.1"/>
    </source>
</evidence>
<evidence type="ECO:0000256" key="14">
    <source>
        <dbReference type="ARBA" id="ARBA00023136"/>
    </source>
</evidence>
<evidence type="ECO:0000256" key="1">
    <source>
        <dbReference type="ARBA" id="ARBA00001974"/>
    </source>
</evidence>
<dbReference type="EC" id="1.5.5.1" evidence="15"/>
<dbReference type="Pfam" id="PF05187">
    <property type="entry name" value="Fer4_ETF_QO"/>
    <property type="match status" value="1"/>
</dbReference>
<evidence type="ECO:0000256" key="13">
    <source>
        <dbReference type="ARBA" id="ARBA00023075"/>
    </source>
</evidence>